<accession>A0ABW3XSX2</accession>
<dbReference type="SUPFAM" id="SSF56784">
    <property type="entry name" value="HAD-like"/>
    <property type="match status" value="1"/>
</dbReference>
<evidence type="ECO:0000313" key="5">
    <source>
        <dbReference type="EMBL" id="MFD1311755.1"/>
    </source>
</evidence>
<dbReference type="Gene3D" id="1.20.1440.100">
    <property type="entry name" value="SG protein - dephosphorylation function"/>
    <property type="match status" value="1"/>
</dbReference>
<dbReference type="CDD" id="cd02612">
    <property type="entry name" value="HAD_PGPPase"/>
    <property type="match status" value="1"/>
</dbReference>
<protein>
    <submittedName>
        <fullName evidence="5">HAD-IB family hydrolase</fullName>
    </submittedName>
</protein>
<dbReference type="InterPro" id="IPR036412">
    <property type="entry name" value="HAD-like_sf"/>
</dbReference>
<gene>
    <name evidence="5" type="ORF">ACFQ5X_38885</name>
</gene>
<keyword evidence="3 5" id="KW-0378">Hydrolase</keyword>
<dbReference type="PANTHER" id="PTHR43344">
    <property type="entry name" value="PHOSPHOSERINE PHOSPHATASE"/>
    <property type="match status" value="1"/>
</dbReference>
<comment type="caution">
    <text evidence="5">The sequence shown here is derived from an EMBL/GenBank/DDBJ whole genome shotgun (WGS) entry which is preliminary data.</text>
</comment>
<keyword evidence="6" id="KW-1185">Reference proteome</keyword>
<dbReference type="Gene3D" id="3.40.50.1000">
    <property type="entry name" value="HAD superfamily/HAD-like"/>
    <property type="match status" value="1"/>
</dbReference>
<dbReference type="NCBIfam" id="TIGR01488">
    <property type="entry name" value="HAD-SF-IB"/>
    <property type="match status" value="1"/>
</dbReference>
<reference evidence="6" key="1">
    <citation type="journal article" date="2019" name="Int. J. Syst. Evol. Microbiol.">
        <title>The Global Catalogue of Microorganisms (GCM) 10K type strain sequencing project: providing services to taxonomists for standard genome sequencing and annotation.</title>
        <authorList>
            <consortium name="The Broad Institute Genomics Platform"/>
            <consortium name="The Broad Institute Genome Sequencing Center for Infectious Disease"/>
            <person name="Wu L."/>
            <person name="Ma J."/>
        </authorList>
    </citation>
    <scope>NUCLEOTIDE SEQUENCE [LARGE SCALE GENOMIC DNA]</scope>
    <source>
        <strain evidence="6">CGMCC 4.7020</strain>
    </source>
</reference>
<dbReference type="InterPro" id="IPR023214">
    <property type="entry name" value="HAD_sf"/>
</dbReference>
<evidence type="ECO:0000256" key="1">
    <source>
        <dbReference type="ARBA" id="ARBA00009184"/>
    </source>
</evidence>
<keyword evidence="4" id="KW-0460">Magnesium</keyword>
<dbReference type="InterPro" id="IPR006385">
    <property type="entry name" value="HAD_hydro_SerB1"/>
</dbReference>
<evidence type="ECO:0000313" key="6">
    <source>
        <dbReference type="Proteomes" id="UP001597058"/>
    </source>
</evidence>
<dbReference type="InterPro" id="IPR050582">
    <property type="entry name" value="HAD-like_SerB"/>
</dbReference>
<dbReference type="NCBIfam" id="TIGR01490">
    <property type="entry name" value="HAD-SF-IB-hyp1"/>
    <property type="match status" value="1"/>
</dbReference>
<dbReference type="PROSITE" id="PS01228">
    <property type="entry name" value="COF_1"/>
    <property type="match status" value="1"/>
</dbReference>
<keyword evidence="2" id="KW-0479">Metal-binding</keyword>
<dbReference type="PANTHER" id="PTHR43344:SF13">
    <property type="entry name" value="PHOSPHATASE RV3661-RELATED"/>
    <property type="match status" value="1"/>
</dbReference>
<dbReference type="Pfam" id="PF12710">
    <property type="entry name" value="HAD"/>
    <property type="match status" value="1"/>
</dbReference>
<dbReference type="EMBL" id="JBHTMM010000089">
    <property type="protein sequence ID" value="MFD1311755.1"/>
    <property type="molecule type" value="Genomic_DNA"/>
</dbReference>
<dbReference type="Proteomes" id="UP001597058">
    <property type="component" value="Unassembled WGS sequence"/>
</dbReference>
<name>A0ABW3XSX2_9ACTN</name>
<comment type="similarity">
    <text evidence="1">Belongs to the HAD-like hydrolase superfamily. SerB family.</text>
</comment>
<organism evidence="5 6">
    <name type="scientific">Streptomyces kaempferi</name>
    <dbReference type="NCBI Taxonomy" id="333725"/>
    <lineage>
        <taxon>Bacteria</taxon>
        <taxon>Bacillati</taxon>
        <taxon>Actinomycetota</taxon>
        <taxon>Actinomycetes</taxon>
        <taxon>Kitasatosporales</taxon>
        <taxon>Streptomycetaceae</taxon>
        <taxon>Streptomyces</taxon>
    </lineage>
</organism>
<evidence type="ECO:0000256" key="4">
    <source>
        <dbReference type="ARBA" id="ARBA00022842"/>
    </source>
</evidence>
<dbReference type="GO" id="GO:0016787">
    <property type="term" value="F:hydrolase activity"/>
    <property type="evidence" value="ECO:0007669"/>
    <property type="project" value="UniProtKB-KW"/>
</dbReference>
<proteinExistence type="inferred from homology"/>
<dbReference type="RefSeq" id="WP_381330427.1">
    <property type="nucleotide sequence ID" value="NZ_JBHTMM010000089.1"/>
</dbReference>
<sequence>MTLTRYATRAAAFFDVDGTLVNATTMFEFLAHHLDARGRPEEYPAFRNRLDDMARAGADRSQRCRAYYEMYEGVPVSSVAEEGARWFAGRAGRPGFLIESALAEFRSHAAAGHVTVLVSGSFGACLNPLAEHLGADVLLCSRPEVRAGVFTGVIDTPMIGAAKADAVRRLAEEHRLDLEQSFAYGDHVSDVPYMELVGHPVVVGSDAEVIGHAAEYGWPRLAGGREQTRSTEGIRQ</sequence>
<evidence type="ECO:0000256" key="2">
    <source>
        <dbReference type="ARBA" id="ARBA00022723"/>
    </source>
</evidence>
<evidence type="ECO:0000256" key="3">
    <source>
        <dbReference type="ARBA" id="ARBA00022801"/>
    </source>
</evidence>